<protein>
    <recommendedName>
        <fullName evidence="1">PilZ domain-containing protein</fullName>
    </recommendedName>
</protein>
<dbReference type="Pfam" id="PF07238">
    <property type="entry name" value="PilZ"/>
    <property type="match status" value="1"/>
</dbReference>
<dbReference type="Proteomes" id="UP000563524">
    <property type="component" value="Unassembled WGS sequence"/>
</dbReference>
<dbReference type="GO" id="GO:0035438">
    <property type="term" value="F:cyclic-di-GMP binding"/>
    <property type="evidence" value="ECO:0007669"/>
    <property type="project" value="InterPro"/>
</dbReference>
<dbReference type="InterPro" id="IPR009875">
    <property type="entry name" value="PilZ_domain"/>
</dbReference>
<dbReference type="Gene3D" id="2.40.10.220">
    <property type="entry name" value="predicted glycosyltransferase like domains"/>
    <property type="match status" value="1"/>
</dbReference>
<keyword evidence="3" id="KW-1185">Reference proteome</keyword>
<reference evidence="2 3" key="1">
    <citation type="submission" date="2020-08" db="EMBL/GenBank/DDBJ databases">
        <title>Genomic Encyclopedia of Type Strains, Phase IV (KMG-IV): sequencing the most valuable type-strain genomes for metagenomic binning, comparative biology and taxonomic classification.</title>
        <authorList>
            <person name="Goeker M."/>
        </authorList>
    </citation>
    <scope>NUCLEOTIDE SEQUENCE [LARGE SCALE GENOMIC DNA]</scope>
    <source>
        <strain evidence="2 3">DSM 102850</strain>
    </source>
</reference>
<organism evidence="2 3">
    <name type="scientific">Parvularcula dongshanensis</name>
    <dbReference type="NCBI Taxonomy" id="1173995"/>
    <lineage>
        <taxon>Bacteria</taxon>
        <taxon>Pseudomonadati</taxon>
        <taxon>Pseudomonadota</taxon>
        <taxon>Alphaproteobacteria</taxon>
        <taxon>Parvularculales</taxon>
        <taxon>Parvularculaceae</taxon>
        <taxon>Parvularcula</taxon>
    </lineage>
</organism>
<comment type="caution">
    <text evidence="2">The sequence shown here is derived from an EMBL/GenBank/DDBJ whole genome shotgun (WGS) entry which is preliminary data.</text>
</comment>
<name>A0A840I804_9PROT</name>
<dbReference type="EMBL" id="JACHOB010000006">
    <property type="protein sequence ID" value="MBB4660090.1"/>
    <property type="molecule type" value="Genomic_DNA"/>
</dbReference>
<accession>A0A840I804</accession>
<proteinExistence type="predicted"/>
<sequence length="192" mass="21363">MIPQRSHNKRQTDRVALHVPVKLLIDDVQYEGEVIDVSLSGVSVNCNVRPAIGAKVIAYVEGITRFEGTAARLFKGGFAFSYDLPQMKRERVARKLAELSGQPLPFEAAAPQPKPKTVESDERLVRFADGREGICRILDASVVGLTLLSQHRPPVASEVIVNDNPAKVVRHTRDGFVVEFTRYWQAVASRSW</sequence>
<dbReference type="RefSeq" id="WP_281373860.1">
    <property type="nucleotide sequence ID" value="NZ_JACHOB010000006.1"/>
</dbReference>
<dbReference type="SUPFAM" id="SSF141371">
    <property type="entry name" value="PilZ domain-like"/>
    <property type="match status" value="1"/>
</dbReference>
<dbReference type="AlphaFoldDB" id="A0A840I804"/>
<evidence type="ECO:0000259" key="1">
    <source>
        <dbReference type="Pfam" id="PF07238"/>
    </source>
</evidence>
<gene>
    <name evidence="2" type="ORF">GGQ59_002634</name>
</gene>
<feature type="domain" description="PilZ" evidence="1">
    <location>
        <begin position="8"/>
        <end position="76"/>
    </location>
</feature>
<evidence type="ECO:0000313" key="3">
    <source>
        <dbReference type="Proteomes" id="UP000563524"/>
    </source>
</evidence>
<evidence type="ECO:0000313" key="2">
    <source>
        <dbReference type="EMBL" id="MBB4660090.1"/>
    </source>
</evidence>